<evidence type="ECO:0008006" key="4">
    <source>
        <dbReference type="Google" id="ProtNLM"/>
    </source>
</evidence>
<comment type="caution">
    <text evidence="2">The sequence shown here is derived from an EMBL/GenBank/DDBJ whole genome shotgun (WGS) entry which is preliminary data.</text>
</comment>
<protein>
    <recommendedName>
        <fullName evidence="4">Zn(2)-C6 fungal-type domain-containing protein</fullName>
    </recommendedName>
</protein>
<feature type="region of interest" description="Disordered" evidence="1">
    <location>
        <begin position="133"/>
        <end position="221"/>
    </location>
</feature>
<sequence>MQNGNQYTDYPAPAGGGTQLPPISTSLGRPPPPRMVAPPPTVKQQHPYSFGFHTSSVTENAQTQPELYTEVPRFYPGPSALHHLHQRQRQQQQLHQPPVKLLQSCDSCRRRKIRCSGEKANVLVVYPVPGGVPLQPAGHAQEKGGQEDQNHQLGHTNREPPDPSTAIAAAATQARRMRAEASSPRRRRRAVGLRPRMARRGAPRHHRCAGKSRGWQAKSIS</sequence>
<evidence type="ECO:0000256" key="1">
    <source>
        <dbReference type="SAM" id="MobiDB-lite"/>
    </source>
</evidence>
<dbReference type="SUPFAM" id="SSF57701">
    <property type="entry name" value="Zn2/Cys6 DNA-binding domain"/>
    <property type="match status" value="1"/>
</dbReference>
<dbReference type="InterPro" id="IPR036864">
    <property type="entry name" value="Zn2-C6_fun-type_DNA-bd_sf"/>
</dbReference>
<dbReference type="InterPro" id="IPR001138">
    <property type="entry name" value="Zn2Cys6_DnaBD"/>
</dbReference>
<accession>A0A1Y1WLU8</accession>
<evidence type="ECO:0000313" key="3">
    <source>
        <dbReference type="Proteomes" id="UP000193922"/>
    </source>
</evidence>
<dbReference type="Proteomes" id="UP000193922">
    <property type="component" value="Unassembled WGS sequence"/>
</dbReference>
<dbReference type="RefSeq" id="XP_040747751.1">
    <property type="nucleotide sequence ID" value="XM_040883955.1"/>
</dbReference>
<feature type="compositionally biased region" description="Pro residues" evidence="1">
    <location>
        <begin position="29"/>
        <end position="41"/>
    </location>
</feature>
<dbReference type="OrthoDB" id="39175at2759"/>
<feature type="compositionally biased region" description="Basic residues" evidence="1">
    <location>
        <begin position="184"/>
        <end position="210"/>
    </location>
</feature>
<dbReference type="GO" id="GO:0008270">
    <property type="term" value="F:zinc ion binding"/>
    <property type="evidence" value="ECO:0007669"/>
    <property type="project" value="InterPro"/>
</dbReference>
<name>A0A1Y1WLU8_9FUNG</name>
<gene>
    <name evidence="2" type="ORF">DL89DRAFT_18562</name>
</gene>
<dbReference type="GeneID" id="63800603"/>
<dbReference type="EMBL" id="MCFD01000001">
    <property type="protein sequence ID" value="ORX74540.1"/>
    <property type="molecule type" value="Genomic_DNA"/>
</dbReference>
<keyword evidence="3" id="KW-1185">Reference proteome</keyword>
<dbReference type="AlphaFoldDB" id="A0A1Y1WLU8"/>
<dbReference type="GO" id="GO:0000981">
    <property type="term" value="F:DNA-binding transcription factor activity, RNA polymerase II-specific"/>
    <property type="evidence" value="ECO:0007669"/>
    <property type="project" value="InterPro"/>
</dbReference>
<reference evidence="2 3" key="1">
    <citation type="submission" date="2016-07" db="EMBL/GenBank/DDBJ databases">
        <title>Pervasive Adenine N6-methylation of Active Genes in Fungi.</title>
        <authorList>
            <consortium name="DOE Joint Genome Institute"/>
            <person name="Mondo S.J."/>
            <person name="Dannebaum R.O."/>
            <person name="Kuo R.C."/>
            <person name="Labutti K."/>
            <person name="Haridas S."/>
            <person name="Kuo A."/>
            <person name="Salamov A."/>
            <person name="Ahrendt S.R."/>
            <person name="Lipzen A."/>
            <person name="Sullivan W."/>
            <person name="Andreopoulos W.B."/>
            <person name="Clum A."/>
            <person name="Lindquist E."/>
            <person name="Daum C."/>
            <person name="Ramamoorthy G.K."/>
            <person name="Gryganskyi A."/>
            <person name="Culley D."/>
            <person name="Magnuson J.K."/>
            <person name="James T.Y."/>
            <person name="O'Malley M.A."/>
            <person name="Stajich J.E."/>
            <person name="Spatafora J.W."/>
            <person name="Visel A."/>
            <person name="Grigoriev I.V."/>
        </authorList>
    </citation>
    <scope>NUCLEOTIDE SEQUENCE [LARGE SCALE GENOMIC DNA]</scope>
    <source>
        <strain evidence="2 3">ATCC 12442</strain>
    </source>
</reference>
<organism evidence="2 3">
    <name type="scientific">Linderina pennispora</name>
    <dbReference type="NCBI Taxonomy" id="61395"/>
    <lineage>
        <taxon>Eukaryota</taxon>
        <taxon>Fungi</taxon>
        <taxon>Fungi incertae sedis</taxon>
        <taxon>Zoopagomycota</taxon>
        <taxon>Kickxellomycotina</taxon>
        <taxon>Kickxellomycetes</taxon>
        <taxon>Kickxellales</taxon>
        <taxon>Kickxellaceae</taxon>
        <taxon>Linderina</taxon>
    </lineage>
</organism>
<dbReference type="CDD" id="cd00067">
    <property type="entry name" value="GAL4"/>
    <property type="match status" value="1"/>
</dbReference>
<evidence type="ECO:0000313" key="2">
    <source>
        <dbReference type="EMBL" id="ORX74540.1"/>
    </source>
</evidence>
<feature type="region of interest" description="Disordered" evidence="1">
    <location>
        <begin position="1"/>
        <end position="48"/>
    </location>
</feature>
<feature type="compositionally biased region" description="Basic and acidic residues" evidence="1">
    <location>
        <begin position="140"/>
        <end position="161"/>
    </location>
</feature>
<proteinExistence type="predicted"/>